<comment type="caution">
    <text evidence="7">The sequence shown here is derived from an EMBL/GenBank/DDBJ whole genome shotgun (WGS) entry which is preliminary data.</text>
</comment>
<dbReference type="RefSeq" id="WP_148932719.1">
    <property type="nucleotide sequence ID" value="NZ_VNHS01000013.1"/>
</dbReference>
<protein>
    <recommendedName>
        <fullName evidence="5">Transport permease protein</fullName>
    </recommendedName>
</protein>
<comment type="subcellular location">
    <subcellularLocation>
        <location evidence="5">Cell membrane</location>
        <topology evidence="5">Multi-pass membrane protein</topology>
    </subcellularLocation>
    <subcellularLocation>
        <location evidence="1">Membrane</location>
        <topology evidence="1">Multi-pass membrane protein</topology>
    </subcellularLocation>
</comment>
<reference evidence="7 8" key="1">
    <citation type="submission" date="2019-07" db="EMBL/GenBank/DDBJ databases">
        <title>Genomic Encyclopedia of Type Strains, Phase III (KMG-III): the genomes of soil and plant-associated and newly described type strains.</title>
        <authorList>
            <person name="Whitman W."/>
        </authorList>
    </citation>
    <scope>NUCLEOTIDE SEQUENCE [LARGE SCALE GENOMIC DNA]</scope>
    <source>
        <strain evidence="7 8">BL24</strain>
    </source>
</reference>
<dbReference type="PANTHER" id="PTHR43229">
    <property type="entry name" value="NODULATION PROTEIN J"/>
    <property type="match status" value="1"/>
</dbReference>
<dbReference type="InterPro" id="IPR013525">
    <property type="entry name" value="ABC2_TM"/>
</dbReference>
<feature type="transmembrane region" description="Helical" evidence="5">
    <location>
        <begin position="156"/>
        <end position="176"/>
    </location>
</feature>
<proteinExistence type="inferred from homology"/>
<evidence type="ECO:0000256" key="2">
    <source>
        <dbReference type="ARBA" id="ARBA00022692"/>
    </source>
</evidence>
<organism evidence="7 8">
    <name type="scientific">Paenibacillus methanolicus</name>
    <dbReference type="NCBI Taxonomy" id="582686"/>
    <lineage>
        <taxon>Bacteria</taxon>
        <taxon>Bacillati</taxon>
        <taxon>Bacillota</taxon>
        <taxon>Bacilli</taxon>
        <taxon>Bacillales</taxon>
        <taxon>Paenibacillaceae</taxon>
        <taxon>Paenibacillus</taxon>
    </lineage>
</organism>
<keyword evidence="4 5" id="KW-0472">Membrane</keyword>
<evidence type="ECO:0000313" key="7">
    <source>
        <dbReference type="EMBL" id="TYP69714.1"/>
    </source>
</evidence>
<evidence type="ECO:0000256" key="3">
    <source>
        <dbReference type="ARBA" id="ARBA00022989"/>
    </source>
</evidence>
<dbReference type="InterPro" id="IPR047817">
    <property type="entry name" value="ABC2_TM_bact-type"/>
</dbReference>
<dbReference type="PROSITE" id="PS51012">
    <property type="entry name" value="ABC_TM2"/>
    <property type="match status" value="1"/>
</dbReference>
<dbReference type="OrthoDB" id="163141at2"/>
<gene>
    <name evidence="7" type="ORF">BCM02_11343</name>
</gene>
<dbReference type="GO" id="GO:0140359">
    <property type="term" value="F:ABC-type transporter activity"/>
    <property type="evidence" value="ECO:0007669"/>
    <property type="project" value="InterPro"/>
</dbReference>
<sequence>MRGSVNSAPQAAIAVPTGWGRWWTELSILVRIQFATIRNSWVWIIVMATLIPMTTIIFMRFFITDPSYENIVQILAGNLLFGIIVMGLNGLGQEISFQKHQEHFTFYASLPISKINFVLANMIRGLMSTVPSFVILLFLGQWMFDVRLHVTPALPLVALLCLTSVVGVGIILGFWSPSHQLTNILCQALMMLITFLSPVMVTADQLPTVVQWISYALPTTYAADAMRQVLLHGWTTGVMLDCLVMLAFSVLSLFIVGKLVSWRVNR</sequence>
<evidence type="ECO:0000256" key="4">
    <source>
        <dbReference type="ARBA" id="ARBA00023136"/>
    </source>
</evidence>
<dbReference type="GO" id="GO:0005886">
    <property type="term" value="C:plasma membrane"/>
    <property type="evidence" value="ECO:0007669"/>
    <property type="project" value="UniProtKB-SubCell"/>
</dbReference>
<feature type="transmembrane region" description="Helical" evidence="5">
    <location>
        <begin position="41"/>
        <end position="59"/>
    </location>
</feature>
<dbReference type="PANTHER" id="PTHR43229:SF3">
    <property type="entry name" value="ABC-TYPE MULTIDRUG TRANSPORT SYSTEM, PERMEASE COMPONENT"/>
    <property type="match status" value="1"/>
</dbReference>
<keyword evidence="5" id="KW-1003">Cell membrane</keyword>
<evidence type="ECO:0000256" key="5">
    <source>
        <dbReference type="RuleBase" id="RU361157"/>
    </source>
</evidence>
<evidence type="ECO:0000313" key="8">
    <source>
        <dbReference type="Proteomes" id="UP000323257"/>
    </source>
</evidence>
<evidence type="ECO:0000259" key="6">
    <source>
        <dbReference type="PROSITE" id="PS51012"/>
    </source>
</evidence>
<keyword evidence="5" id="KW-0813">Transport</keyword>
<feature type="transmembrane region" description="Helical" evidence="5">
    <location>
        <begin position="71"/>
        <end position="91"/>
    </location>
</feature>
<keyword evidence="2 5" id="KW-0812">Transmembrane</keyword>
<feature type="transmembrane region" description="Helical" evidence="5">
    <location>
        <begin position="233"/>
        <end position="256"/>
    </location>
</feature>
<comment type="similarity">
    <text evidence="5">Belongs to the ABC-2 integral membrane protein family.</text>
</comment>
<dbReference type="AlphaFoldDB" id="A0A5S5BS16"/>
<feature type="domain" description="ABC transmembrane type-2" evidence="6">
    <location>
        <begin position="39"/>
        <end position="263"/>
    </location>
</feature>
<keyword evidence="3 5" id="KW-1133">Transmembrane helix</keyword>
<keyword evidence="8" id="KW-1185">Reference proteome</keyword>
<dbReference type="EMBL" id="VNHS01000013">
    <property type="protein sequence ID" value="TYP69714.1"/>
    <property type="molecule type" value="Genomic_DNA"/>
</dbReference>
<name>A0A5S5BS16_9BACL</name>
<feature type="transmembrane region" description="Helical" evidence="5">
    <location>
        <begin position="188"/>
        <end position="213"/>
    </location>
</feature>
<evidence type="ECO:0000256" key="1">
    <source>
        <dbReference type="ARBA" id="ARBA00004141"/>
    </source>
</evidence>
<dbReference type="Proteomes" id="UP000323257">
    <property type="component" value="Unassembled WGS sequence"/>
</dbReference>
<feature type="transmembrane region" description="Helical" evidence="5">
    <location>
        <begin position="123"/>
        <end position="144"/>
    </location>
</feature>
<accession>A0A5S5BS16</accession>
<dbReference type="Pfam" id="PF01061">
    <property type="entry name" value="ABC2_membrane"/>
    <property type="match status" value="1"/>
</dbReference>
<dbReference type="InterPro" id="IPR051784">
    <property type="entry name" value="Nod_factor_ABC_transporter"/>
</dbReference>